<keyword evidence="3" id="KW-1185">Reference proteome</keyword>
<accession>A0A2T1DGD1</accession>
<feature type="region of interest" description="Disordered" evidence="1">
    <location>
        <begin position="96"/>
        <end position="123"/>
    </location>
</feature>
<evidence type="ECO:0000256" key="1">
    <source>
        <dbReference type="SAM" id="MobiDB-lite"/>
    </source>
</evidence>
<reference evidence="2 3" key="1">
    <citation type="submission" date="2018-02" db="EMBL/GenBank/DDBJ databases">
        <authorList>
            <person name="Cohen D.B."/>
            <person name="Kent A.D."/>
        </authorList>
    </citation>
    <scope>NUCLEOTIDE SEQUENCE [LARGE SCALE GENOMIC DNA]</scope>
    <source>
        <strain evidence="2 3">ULC007</strain>
    </source>
</reference>
<feature type="compositionally biased region" description="Basic residues" evidence="1">
    <location>
        <begin position="104"/>
        <end position="123"/>
    </location>
</feature>
<dbReference type="Proteomes" id="UP000238634">
    <property type="component" value="Unassembled WGS sequence"/>
</dbReference>
<organism evidence="2 3">
    <name type="scientific">Phormidesmis priestleyi ULC007</name>
    <dbReference type="NCBI Taxonomy" id="1920490"/>
    <lineage>
        <taxon>Bacteria</taxon>
        <taxon>Bacillati</taxon>
        <taxon>Cyanobacteriota</taxon>
        <taxon>Cyanophyceae</taxon>
        <taxon>Leptolyngbyales</taxon>
        <taxon>Leptolyngbyaceae</taxon>
        <taxon>Phormidesmis</taxon>
    </lineage>
</organism>
<dbReference type="AlphaFoldDB" id="A0A2T1DGD1"/>
<dbReference type="STRING" id="1920490.GCA_001895925_04685"/>
<evidence type="ECO:0000313" key="2">
    <source>
        <dbReference type="EMBL" id="PSB19559.1"/>
    </source>
</evidence>
<name>A0A2T1DGD1_9CYAN</name>
<comment type="caution">
    <text evidence="2">The sequence shown here is derived from an EMBL/GenBank/DDBJ whole genome shotgun (WGS) entry which is preliminary data.</text>
</comment>
<evidence type="ECO:0000313" key="3">
    <source>
        <dbReference type="Proteomes" id="UP000238634"/>
    </source>
</evidence>
<dbReference type="EMBL" id="PVWG01000010">
    <property type="protein sequence ID" value="PSB19559.1"/>
    <property type="molecule type" value="Genomic_DNA"/>
</dbReference>
<dbReference type="OrthoDB" id="531848at2"/>
<gene>
    <name evidence="2" type="ORF">C7B65_11185</name>
</gene>
<proteinExistence type="predicted"/>
<reference evidence="2 3" key="2">
    <citation type="submission" date="2018-03" db="EMBL/GenBank/DDBJ databases">
        <title>The ancient ancestry and fast evolution of plastids.</title>
        <authorList>
            <person name="Moore K.R."/>
            <person name="Magnabosco C."/>
            <person name="Momper L."/>
            <person name="Gold D.A."/>
            <person name="Bosak T."/>
            <person name="Fournier G.P."/>
        </authorList>
    </citation>
    <scope>NUCLEOTIDE SEQUENCE [LARGE SCALE GENOMIC DNA]</scope>
    <source>
        <strain evidence="2 3">ULC007</strain>
    </source>
</reference>
<protein>
    <submittedName>
        <fullName evidence="2">Uncharacterized protein</fullName>
    </submittedName>
</protein>
<sequence length="123" mass="13673">MTTQNTNNRLTPSILGADEEVFQGLQTIAEYAPQRQEASVSRLEATQAEMVRLQKLEVQLKAQYRAALDAARLAEWNFHNGILEAKTAVIAQFGSDSSQAQTIGRKKKSAYKRPARRQKVAVA</sequence>